<proteinExistence type="predicted"/>
<accession>A0A1I7X647</accession>
<evidence type="ECO:0000313" key="2">
    <source>
        <dbReference type="WBParaSite" id="Hba_13038"/>
    </source>
</evidence>
<protein>
    <submittedName>
        <fullName evidence="2">Peptidase S1 domain-containing protein</fullName>
    </submittedName>
</protein>
<organism evidence="1 2">
    <name type="scientific">Heterorhabditis bacteriophora</name>
    <name type="common">Entomopathogenic nematode worm</name>
    <dbReference type="NCBI Taxonomy" id="37862"/>
    <lineage>
        <taxon>Eukaryota</taxon>
        <taxon>Metazoa</taxon>
        <taxon>Ecdysozoa</taxon>
        <taxon>Nematoda</taxon>
        <taxon>Chromadorea</taxon>
        <taxon>Rhabditida</taxon>
        <taxon>Rhabditina</taxon>
        <taxon>Rhabditomorpha</taxon>
        <taxon>Strongyloidea</taxon>
        <taxon>Heterorhabditidae</taxon>
        <taxon>Heterorhabditis</taxon>
    </lineage>
</organism>
<reference evidence="2" key="1">
    <citation type="submission" date="2016-11" db="UniProtKB">
        <authorList>
            <consortium name="WormBaseParasite"/>
        </authorList>
    </citation>
    <scope>IDENTIFICATION</scope>
</reference>
<dbReference type="Proteomes" id="UP000095283">
    <property type="component" value="Unplaced"/>
</dbReference>
<dbReference type="WBParaSite" id="Hba_13038">
    <property type="protein sequence ID" value="Hba_13038"/>
    <property type="gene ID" value="Hba_13038"/>
</dbReference>
<name>A0A1I7X647_HETBA</name>
<dbReference type="AlphaFoldDB" id="A0A1I7X647"/>
<sequence>MRVSVRFFTQGCIVGADTRRMPN</sequence>
<keyword evidence="1" id="KW-1185">Reference proteome</keyword>
<evidence type="ECO:0000313" key="1">
    <source>
        <dbReference type="Proteomes" id="UP000095283"/>
    </source>
</evidence>